<organism evidence="1 2">
    <name type="scientific">Amanita thiersii Skay4041</name>
    <dbReference type="NCBI Taxonomy" id="703135"/>
    <lineage>
        <taxon>Eukaryota</taxon>
        <taxon>Fungi</taxon>
        <taxon>Dikarya</taxon>
        <taxon>Basidiomycota</taxon>
        <taxon>Agaricomycotina</taxon>
        <taxon>Agaricomycetes</taxon>
        <taxon>Agaricomycetidae</taxon>
        <taxon>Agaricales</taxon>
        <taxon>Pluteineae</taxon>
        <taxon>Amanitaceae</taxon>
        <taxon>Amanita</taxon>
    </lineage>
</organism>
<dbReference type="STRING" id="703135.A0A2A9N6B0"/>
<dbReference type="Proteomes" id="UP000242287">
    <property type="component" value="Unassembled WGS sequence"/>
</dbReference>
<evidence type="ECO:0000313" key="2">
    <source>
        <dbReference type="Proteomes" id="UP000242287"/>
    </source>
</evidence>
<protein>
    <recommendedName>
        <fullName evidence="3">Peptidase A2 domain-containing protein</fullName>
    </recommendedName>
</protein>
<feature type="non-terminal residue" evidence="1">
    <location>
        <position position="58"/>
    </location>
</feature>
<dbReference type="OrthoDB" id="3267566at2759"/>
<reference evidence="1 2" key="1">
    <citation type="submission" date="2014-02" db="EMBL/GenBank/DDBJ databases">
        <title>Transposable element dynamics among asymbiotic and ectomycorrhizal Amanita fungi.</title>
        <authorList>
            <consortium name="DOE Joint Genome Institute"/>
            <person name="Hess J."/>
            <person name="Skrede I."/>
            <person name="Wolfe B."/>
            <person name="LaButti K."/>
            <person name="Ohm R.A."/>
            <person name="Grigoriev I.V."/>
            <person name="Pringle A."/>
        </authorList>
    </citation>
    <scope>NUCLEOTIDE SEQUENCE [LARGE SCALE GENOMIC DNA]</scope>
    <source>
        <strain evidence="1 2">SKay4041</strain>
    </source>
</reference>
<feature type="non-terminal residue" evidence="1">
    <location>
        <position position="1"/>
    </location>
</feature>
<proteinExistence type="predicted"/>
<gene>
    <name evidence="1" type="ORF">AMATHDRAFT_100395</name>
</gene>
<dbReference type="AlphaFoldDB" id="A0A2A9N6B0"/>
<name>A0A2A9N6B0_9AGAR</name>
<evidence type="ECO:0008006" key="3">
    <source>
        <dbReference type="Google" id="ProtNLM"/>
    </source>
</evidence>
<dbReference type="InterPro" id="IPR021109">
    <property type="entry name" value="Peptidase_aspartic_dom_sf"/>
</dbReference>
<sequence length="58" mass="6283">LDTGMRLSATALLDSGATGLFLDKKYVEHHNLNTKKLPRAIPVYNVDGTLNQGGSIQE</sequence>
<accession>A0A2A9N6B0</accession>
<evidence type="ECO:0000313" key="1">
    <source>
        <dbReference type="EMBL" id="PFH45415.1"/>
    </source>
</evidence>
<dbReference type="Gene3D" id="2.40.70.10">
    <property type="entry name" value="Acid Proteases"/>
    <property type="match status" value="1"/>
</dbReference>
<keyword evidence="2" id="KW-1185">Reference proteome</keyword>
<dbReference type="CDD" id="cd00303">
    <property type="entry name" value="retropepsin_like"/>
    <property type="match status" value="1"/>
</dbReference>
<dbReference type="EMBL" id="KZ302396">
    <property type="protein sequence ID" value="PFH45415.1"/>
    <property type="molecule type" value="Genomic_DNA"/>
</dbReference>